<evidence type="ECO:0000313" key="5">
    <source>
        <dbReference type="EMBL" id="MBM9623618.1"/>
    </source>
</evidence>
<name>A0ABS2V1Q7_9ACTN</name>
<protein>
    <submittedName>
        <fullName evidence="5">Methyltransferase domain-containing protein</fullName>
    </submittedName>
</protein>
<keyword evidence="6" id="KW-1185">Reference proteome</keyword>
<comment type="caution">
    <text evidence="5">The sequence shown here is derived from an EMBL/GenBank/DDBJ whole genome shotgun (WGS) entry which is preliminary data.</text>
</comment>
<evidence type="ECO:0000256" key="3">
    <source>
        <dbReference type="SAM" id="MobiDB-lite"/>
    </source>
</evidence>
<keyword evidence="1 5" id="KW-0489">Methyltransferase</keyword>
<feature type="compositionally biased region" description="Low complexity" evidence="3">
    <location>
        <begin position="235"/>
        <end position="258"/>
    </location>
</feature>
<evidence type="ECO:0000256" key="2">
    <source>
        <dbReference type="ARBA" id="ARBA00022679"/>
    </source>
</evidence>
<dbReference type="Gene3D" id="3.40.50.150">
    <property type="entry name" value="Vaccinia Virus protein VP39"/>
    <property type="match status" value="1"/>
</dbReference>
<dbReference type="Pfam" id="PF13649">
    <property type="entry name" value="Methyltransf_25"/>
    <property type="match status" value="1"/>
</dbReference>
<evidence type="ECO:0000313" key="6">
    <source>
        <dbReference type="Proteomes" id="UP000664109"/>
    </source>
</evidence>
<organism evidence="5 6">
    <name type="scientific">Streptomyces zhihengii</name>
    <dbReference type="NCBI Taxonomy" id="1818004"/>
    <lineage>
        <taxon>Bacteria</taxon>
        <taxon>Bacillati</taxon>
        <taxon>Actinomycetota</taxon>
        <taxon>Actinomycetes</taxon>
        <taxon>Kitasatosporales</taxon>
        <taxon>Streptomycetaceae</taxon>
        <taxon>Streptomyces</taxon>
    </lineage>
</organism>
<dbReference type="InterPro" id="IPR041698">
    <property type="entry name" value="Methyltransf_25"/>
</dbReference>
<feature type="region of interest" description="Disordered" evidence="3">
    <location>
        <begin position="235"/>
        <end position="267"/>
    </location>
</feature>
<reference evidence="5 6" key="1">
    <citation type="journal article" date="2016" name="Arch. Microbiol.">
        <title>Streptomyces zhihengii sp. nov., isolated from rhizospheric soil of Psammosilene tunicoides.</title>
        <authorList>
            <person name="Huang M.J."/>
            <person name="Fei J.J."/>
            <person name="Salam N."/>
            <person name="Kim C.J."/>
            <person name="Hozzein W.N."/>
            <person name="Xiao M."/>
            <person name="Huang H.Q."/>
            <person name="Li W.J."/>
        </authorList>
    </citation>
    <scope>NUCLEOTIDE SEQUENCE [LARGE SCALE GENOMIC DNA]</scope>
    <source>
        <strain evidence="5 6">YIM T102</strain>
    </source>
</reference>
<accession>A0ABS2V1Q7</accession>
<proteinExistence type="predicted"/>
<dbReference type="InterPro" id="IPR029063">
    <property type="entry name" value="SAM-dependent_MTases_sf"/>
</dbReference>
<feature type="domain" description="Methyltransferase" evidence="4">
    <location>
        <begin position="52"/>
        <end position="145"/>
    </location>
</feature>
<dbReference type="GO" id="GO:0032259">
    <property type="term" value="P:methylation"/>
    <property type="evidence" value="ECO:0007669"/>
    <property type="project" value="UniProtKB-KW"/>
</dbReference>
<dbReference type="RefSeq" id="WP_205377725.1">
    <property type="nucleotide sequence ID" value="NZ_JAFEJA010000002.1"/>
</dbReference>
<evidence type="ECO:0000256" key="1">
    <source>
        <dbReference type="ARBA" id="ARBA00022603"/>
    </source>
</evidence>
<dbReference type="PANTHER" id="PTHR43861:SF1">
    <property type="entry name" value="TRANS-ACONITATE 2-METHYLTRANSFERASE"/>
    <property type="match status" value="1"/>
</dbReference>
<dbReference type="PANTHER" id="PTHR43861">
    <property type="entry name" value="TRANS-ACONITATE 2-METHYLTRANSFERASE-RELATED"/>
    <property type="match status" value="1"/>
</dbReference>
<dbReference type="GO" id="GO:0008168">
    <property type="term" value="F:methyltransferase activity"/>
    <property type="evidence" value="ECO:0007669"/>
    <property type="project" value="UniProtKB-KW"/>
</dbReference>
<dbReference type="Proteomes" id="UP000664109">
    <property type="component" value="Unassembled WGS sequence"/>
</dbReference>
<sequence length="267" mass="28612">MTLLHDHELAGAFDHASRSYDRLTALNPGYRTDLLRSARRLRLPHGGAGLHILDLGCGTGASTLALLRVAPRARITGVDASAGMLRRARCKPWPDRVDFRHLPAEELTPDTAGPFDAVFAAYLFRNLTDPDGVLAGIRALLRPGGRLAVHEYSLSGSARHRALWTAVCQGVILPAGSLSGDRALYRHLWRSVLDFDTAPAFTRRLARAGFGDPRAVPVAGWQTGIAHTFVAHTAHTAPTGPTTPEIPSTPNTPGTPGTPNTPTPPTR</sequence>
<dbReference type="SUPFAM" id="SSF53335">
    <property type="entry name" value="S-adenosyl-L-methionine-dependent methyltransferases"/>
    <property type="match status" value="1"/>
</dbReference>
<gene>
    <name evidence="5" type="ORF">JE024_34040</name>
</gene>
<dbReference type="EMBL" id="JAFEJA010000002">
    <property type="protein sequence ID" value="MBM9623618.1"/>
    <property type="molecule type" value="Genomic_DNA"/>
</dbReference>
<dbReference type="CDD" id="cd02440">
    <property type="entry name" value="AdoMet_MTases"/>
    <property type="match status" value="1"/>
</dbReference>
<evidence type="ECO:0000259" key="4">
    <source>
        <dbReference type="Pfam" id="PF13649"/>
    </source>
</evidence>
<keyword evidence="2" id="KW-0808">Transferase</keyword>